<keyword evidence="3" id="KW-1185">Reference proteome</keyword>
<gene>
    <name evidence="2" type="ORF">Sru01_04880</name>
</gene>
<organism evidence="2 3">
    <name type="scientific">Sphaerisporangium rufum</name>
    <dbReference type="NCBI Taxonomy" id="1381558"/>
    <lineage>
        <taxon>Bacteria</taxon>
        <taxon>Bacillati</taxon>
        <taxon>Actinomycetota</taxon>
        <taxon>Actinomycetes</taxon>
        <taxon>Streptosporangiales</taxon>
        <taxon>Streptosporangiaceae</taxon>
        <taxon>Sphaerisporangium</taxon>
    </lineage>
</organism>
<accession>A0A919UVY2</accession>
<evidence type="ECO:0000313" key="2">
    <source>
        <dbReference type="EMBL" id="GII75506.1"/>
    </source>
</evidence>
<feature type="chain" id="PRO_5036880561" description="Enoyl reductase" evidence="1">
    <location>
        <begin position="25"/>
        <end position="313"/>
    </location>
</feature>
<name>A0A919UVY2_9ACTN</name>
<comment type="caution">
    <text evidence="2">The sequence shown here is derived from an EMBL/GenBank/DDBJ whole genome shotgun (WGS) entry which is preliminary data.</text>
</comment>
<dbReference type="AlphaFoldDB" id="A0A919UVY2"/>
<dbReference type="RefSeq" id="WP_203982168.1">
    <property type="nucleotide sequence ID" value="NZ_BOOU01000007.1"/>
</dbReference>
<protein>
    <recommendedName>
        <fullName evidence="4">Enoyl reductase</fullName>
    </recommendedName>
</protein>
<evidence type="ECO:0000256" key="1">
    <source>
        <dbReference type="SAM" id="SignalP"/>
    </source>
</evidence>
<dbReference type="EMBL" id="BOOU01000007">
    <property type="protein sequence ID" value="GII75506.1"/>
    <property type="molecule type" value="Genomic_DNA"/>
</dbReference>
<dbReference type="Proteomes" id="UP000655287">
    <property type="component" value="Unassembled WGS sequence"/>
</dbReference>
<evidence type="ECO:0008006" key="4">
    <source>
        <dbReference type="Google" id="ProtNLM"/>
    </source>
</evidence>
<sequence length="313" mass="34040">MRRLLTVLALSATLAAALALPAAAQPPGGGSGDGKNFSVYVKNLVRLSGSGYKGGSPNLPVDFDPPHCWYQPQYTYEEMRDWAERIRFVWHHEGPEGQRESRDWYEQILAEIAPHAGEPGKIFWFLTDDGTDAGWDCYMSTDPFWKYVGAQPPAVANDKIIDPVDLALIARANLTLPDPVITLNPPRGRSFVGLETWVGVQDQGERDVTAEVAGTNLSATIVARPSRVDISVHGADAEVHDGLARCPEYRKGADLGGACWVRFNRSSLGAPYRITVTQTWVVTTNVAGVTLPPGEVSAGTTVIIDEIQSNVTR</sequence>
<proteinExistence type="predicted"/>
<evidence type="ECO:0000313" key="3">
    <source>
        <dbReference type="Proteomes" id="UP000655287"/>
    </source>
</evidence>
<feature type="signal peptide" evidence="1">
    <location>
        <begin position="1"/>
        <end position="24"/>
    </location>
</feature>
<keyword evidence="1" id="KW-0732">Signal</keyword>
<reference evidence="2" key="1">
    <citation type="submission" date="2021-01" db="EMBL/GenBank/DDBJ databases">
        <title>Whole genome shotgun sequence of Sphaerisporangium rufum NBRC 109079.</title>
        <authorList>
            <person name="Komaki H."/>
            <person name="Tamura T."/>
        </authorList>
    </citation>
    <scope>NUCLEOTIDE SEQUENCE</scope>
    <source>
        <strain evidence="2">NBRC 109079</strain>
    </source>
</reference>